<dbReference type="Proteomes" id="UP000192247">
    <property type="component" value="Unassembled WGS sequence"/>
</dbReference>
<sequence length="45" mass="5462">MKFDLSYRSSRQTITGLFLISHYGRVMYMLRNIMKNKLVFEIVLF</sequence>
<organism evidence="1 2">
    <name type="scientific">Tropilaelaps mercedesae</name>
    <dbReference type="NCBI Taxonomy" id="418985"/>
    <lineage>
        <taxon>Eukaryota</taxon>
        <taxon>Metazoa</taxon>
        <taxon>Ecdysozoa</taxon>
        <taxon>Arthropoda</taxon>
        <taxon>Chelicerata</taxon>
        <taxon>Arachnida</taxon>
        <taxon>Acari</taxon>
        <taxon>Parasitiformes</taxon>
        <taxon>Mesostigmata</taxon>
        <taxon>Gamasina</taxon>
        <taxon>Dermanyssoidea</taxon>
        <taxon>Laelapidae</taxon>
        <taxon>Tropilaelaps</taxon>
    </lineage>
</organism>
<comment type="caution">
    <text evidence="1">The sequence shown here is derived from an EMBL/GenBank/DDBJ whole genome shotgun (WGS) entry which is preliminary data.</text>
</comment>
<dbReference type="EMBL" id="MNPL01019079">
    <property type="protein sequence ID" value="OQR69993.1"/>
    <property type="molecule type" value="Genomic_DNA"/>
</dbReference>
<evidence type="ECO:0000313" key="1">
    <source>
        <dbReference type="EMBL" id="OQR69993.1"/>
    </source>
</evidence>
<evidence type="ECO:0000313" key="2">
    <source>
        <dbReference type="Proteomes" id="UP000192247"/>
    </source>
</evidence>
<dbReference type="AlphaFoldDB" id="A0A1V9X9B4"/>
<gene>
    <name evidence="1" type="ORF">BIW11_11918</name>
</gene>
<name>A0A1V9X9B4_9ACAR</name>
<reference evidence="1 2" key="1">
    <citation type="journal article" date="2017" name="Gigascience">
        <title>Draft genome of the honey bee ectoparasitic mite, Tropilaelaps mercedesae, is shaped by the parasitic life history.</title>
        <authorList>
            <person name="Dong X."/>
            <person name="Armstrong S.D."/>
            <person name="Xia D."/>
            <person name="Makepeace B.L."/>
            <person name="Darby A.C."/>
            <person name="Kadowaki T."/>
        </authorList>
    </citation>
    <scope>NUCLEOTIDE SEQUENCE [LARGE SCALE GENOMIC DNA]</scope>
    <source>
        <strain evidence="1">Wuxi-XJTLU</strain>
    </source>
</reference>
<keyword evidence="2" id="KW-1185">Reference proteome</keyword>
<dbReference type="InParanoid" id="A0A1V9X9B4"/>
<protein>
    <submittedName>
        <fullName evidence="1">Uncharacterized protein</fullName>
    </submittedName>
</protein>
<proteinExistence type="predicted"/>
<accession>A0A1V9X9B4</accession>